<evidence type="ECO:0000313" key="5">
    <source>
        <dbReference type="EMBL" id="CAH1782703.1"/>
    </source>
</evidence>
<feature type="compositionally biased region" description="Basic and acidic residues" evidence="4">
    <location>
        <begin position="573"/>
        <end position="597"/>
    </location>
</feature>
<feature type="compositionally biased region" description="Acidic residues" evidence="4">
    <location>
        <begin position="635"/>
        <end position="651"/>
    </location>
</feature>
<dbReference type="PANTHER" id="PTHR21682:SF2">
    <property type="entry name" value="COILED-COIL DOMAIN-CONTAINING PROTEIN 149"/>
    <property type="match status" value="1"/>
</dbReference>
<keyword evidence="2 3" id="KW-0175">Coiled coil</keyword>
<reference evidence="5" key="1">
    <citation type="submission" date="2022-03" db="EMBL/GenBank/DDBJ databases">
        <authorList>
            <person name="Martin C."/>
        </authorList>
    </citation>
    <scope>NUCLEOTIDE SEQUENCE</scope>
</reference>
<evidence type="ECO:0008006" key="7">
    <source>
        <dbReference type="Google" id="ProtNLM"/>
    </source>
</evidence>
<feature type="compositionally biased region" description="Acidic residues" evidence="4">
    <location>
        <begin position="513"/>
        <end position="522"/>
    </location>
</feature>
<feature type="coiled-coil region" evidence="3">
    <location>
        <begin position="314"/>
        <end position="341"/>
    </location>
</feature>
<evidence type="ECO:0000256" key="4">
    <source>
        <dbReference type="SAM" id="MobiDB-lite"/>
    </source>
</evidence>
<comment type="caution">
    <text evidence="5">The sequence shown here is derived from an EMBL/GenBank/DDBJ whole genome shotgun (WGS) entry which is preliminary data.</text>
</comment>
<sequence>MSLIEHLTAELESVTTEYQACRQKLDSKCEALLILSKEVAQCRSERDQFKLMAEQIQERYQGLKRQIAGLSPRSDPYTTASYGGMKSQNLVELLCDAKETNKELQFQADDYKQKLHDAQGDIKLLREQIARQRVGTTDEGMNTRHFPAHEREDLVKQLEAASEQYAQVEKDIQRILDEKEDLETERDAYKTKYNRLNQELNYILKGDEKRIVDIDALSMDNKYLHERLKQMEEEKTIAMATASKYKSILERKKNKGILKLGQTQSRSGGVVITQKQVQQLLEDKSHMTSPQALADLQALATALLETVNDKNMALSHQRKTNKILGNRVNELEKKLKTLEVSGLWNVPANGQGGHSNNLDKLQQECADVKTLIPRQASVSSHTASEKDLDDLESCESVPTSPLDKYTHTGSKHMGGLCLEDLDLLPTKDDSGKVGVEQIPNNSKPDLPESVAKTPNDQLFDKISKKFEEEFHLKHSRIEANLDKFMQDIEDNDASFEENVYHSNSMDQSKADDIEGGSDENGEANDKGDVIKRAGESAMKGSAMVKSQDCDKTDIAIFNKDKQVNSEENDNPNDEYHSDNESAEMIHDDEDELKHEGGEAGAKNSSTMLESLIGNAISKVTRGRKGGYSVLGQGDTLDEYSNDDQDDQENEASEAPVNQHETSNSTVDEDPKHSAEVTDETQLLVDLNDRSEDIGSSMNQDSKEMDSTTPLNQSPCYDDGLLSCSPKV</sequence>
<dbReference type="Gene3D" id="1.10.287.1490">
    <property type="match status" value="1"/>
</dbReference>
<proteinExistence type="inferred from homology"/>
<dbReference type="Proteomes" id="UP000749559">
    <property type="component" value="Unassembled WGS sequence"/>
</dbReference>
<evidence type="ECO:0000313" key="6">
    <source>
        <dbReference type="Proteomes" id="UP000749559"/>
    </source>
</evidence>
<organism evidence="5 6">
    <name type="scientific">Owenia fusiformis</name>
    <name type="common">Polychaete worm</name>
    <dbReference type="NCBI Taxonomy" id="6347"/>
    <lineage>
        <taxon>Eukaryota</taxon>
        <taxon>Metazoa</taxon>
        <taxon>Spiralia</taxon>
        <taxon>Lophotrochozoa</taxon>
        <taxon>Annelida</taxon>
        <taxon>Polychaeta</taxon>
        <taxon>Sedentaria</taxon>
        <taxon>Canalipalpata</taxon>
        <taxon>Sabellida</taxon>
        <taxon>Oweniida</taxon>
        <taxon>Oweniidae</taxon>
        <taxon>Owenia</taxon>
    </lineage>
</organism>
<name>A0A8S4NM95_OWEFU</name>
<dbReference type="Pfam" id="PF09789">
    <property type="entry name" value="CC149"/>
    <property type="match status" value="1"/>
</dbReference>
<feature type="coiled-coil region" evidence="3">
    <location>
        <begin position="4"/>
        <end position="66"/>
    </location>
</feature>
<evidence type="ECO:0000256" key="3">
    <source>
        <dbReference type="SAM" id="Coils"/>
    </source>
</evidence>
<dbReference type="EMBL" id="CAIIXF020000005">
    <property type="protein sequence ID" value="CAH1782703.1"/>
    <property type="molecule type" value="Genomic_DNA"/>
</dbReference>
<feature type="region of interest" description="Disordered" evidence="4">
    <location>
        <begin position="376"/>
        <end position="399"/>
    </location>
</feature>
<evidence type="ECO:0000256" key="1">
    <source>
        <dbReference type="ARBA" id="ARBA00005872"/>
    </source>
</evidence>
<feature type="region of interest" description="Disordered" evidence="4">
    <location>
        <begin position="499"/>
        <end position="727"/>
    </location>
</feature>
<accession>A0A8S4NM95</accession>
<feature type="compositionally biased region" description="Basic and acidic residues" evidence="4">
    <location>
        <begin position="523"/>
        <end position="534"/>
    </location>
</feature>
<dbReference type="OrthoDB" id="5917629at2759"/>
<dbReference type="AlphaFoldDB" id="A0A8S4NM95"/>
<comment type="similarity">
    <text evidence="1">Belongs to the CCDC149 family.</text>
</comment>
<feature type="region of interest" description="Disordered" evidence="4">
    <location>
        <begin position="430"/>
        <end position="452"/>
    </location>
</feature>
<dbReference type="PANTHER" id="PTHR21682">
    <property type="entry name" value="COILED-COIL DOMAIN-CONTAINING PROTEIN 149"/>
    <property type="match status" value="1"/>
</dbReference>
<evidence type="ECO:0000256" key="2">
    <source>
        <dbReference type="ARBA" id="ARBA00023054"/>
    </source>
</evidence>
<dbReference type="InterPro" id="IPR019179">
    <property type="entry name" value="CC149"/>
</dbReference>
<protein>
    <recommendedName>
        <fullName evidence="7">Coiled-coil domain-containing protein 149</fullName>
    </recommendedName>
</protein>
<feature type="compositionally biased region" description="Basic and acidic residues" evidence="4">
    <location>
        <begin position="547"/>
        <end position="564"/>
    </location>
</feature>
<feature type="coiled-coil region" evidence="3">
    <location>
        <begin position="101"/>
        <end position="234"/>
    </location>
</feature>
<keyword evidence="6" id="KW-1185">Reference proteome</keyword>
<gene>
    <name evidence="5" type="ORF">OFUS_LOCUS9120</name>
</gene>